<sequence>MTTPQQDLQPARDVVDPDSTALTRSSDEDEATSSARRDGSSEPLTPPRPSLFALLPAEVLEIIARDIASETLDRLLVNDRVFEIARDYRLKTLEVGIETSGSILLKLATTPETALNVKELQVENVDKHPELQCIIFRNTTNLTHLEVTFGDGENIVEVPDCFWALRSFNHLIHLNIAHEFRLQPLDGFSLERDVPSLRKLNIGAEGSLAACAPGLSRLTHLKVSSTSFDGSGVPWQTLTHLDVTIARRVHEVPGDGLDLEKVANTLETACAIAPISLRSLALSFDIGALHGWQELVRIAESLPSLTDLAVLNIKSFAALKSWTSDSKLQSVLRLRLSGRCDCYSADELQGMRTLLALCPALQALRLETFDYYRRPAVFSIEEEKEAMLTAIRQDRLADDFPGIADLLLTLEQTAVLDLRLLFFSSFEKYIGVRWYRFISDAKFVADGWTFI</sequence>
<reference evidence="2" key="1">
    <citation type="journal article" date="2014" name="Genome Announc.">
        <title>Draft genome sequence of Rhodosporidium toruloides CECT1137, an oleaginous yeast of biotechnological interest.</title>
        <authorList>
            <person name="Morin N."/>
            <person name="Calcas X."/>
            <person name="Devillers H."/>
            <person name="Durrens P."/>
            <person name="Sherman D.J."/>
            <person name="Nicaud J.-M."/>
            <person name="Neuveglise C."/>
        </authorList>
    </citation>
    <scope>NUCLEOTIDE SEQUENCE</scope>
    <source>
        <strain evidence="2">CECT1137</strain>
    </source>
</reference>
<dbReference type="OrthoDB" id="10294869at2759"/>
<gene>
    <name evidence="2" type="ORF">RHTO0S_06e01904g</name>
</gene>
<dbReference type="Gene3D" id="3.80.10.10">
    <property type="entry name" value="Ribonuclease Inhibitor"/>
    <property type="match status" value="1"/>
</dbReference>
<organism evidence="2">
    <name type="scientific">Rhodotorula toruloides</name>
    <name type="common">Yeast</name>
    <name type="synonym">Rhodosporidium toruloides</name>
    <dbReference type="NCBI Taxonomy" id="5286"/>
    <lineage>
        <taxon>Eukaryota</taxon>
        <taxon>Fungi</taxon>
        <taxon>Dikarya</taxon>
        <taxon>Basidiomycota</taxon>
        <taxon>Pucciniomycotina</taxon>
        <taxon>Microbotryomycetes</taxon>
        <taxon>Sporidiobolales</taxon>
        <taxon>Sporidiobolaceae</taxon>
        <taxon>Rhodotorula</taxon>
    </lineage>
</organism>
<evidence type="ECO:0000256" key="1">
    <source>
        <dbReference type="SAM" id="MobiDB-lite"/>
    </source>
</evidence>
<proteinExistence type="predicted"/>
<name>A0A061B1E4_RHOTO</name>
<accession>A0A061B1E4</accession>
<dbReference type="SUPFAM" id="SSF52047">
    <property type="entry name" value="RNI-like"/>
    <property type="match status" value="1"/>
</dbReference>
<dbReference type="AlphaFoldDB" id="A0A061B1E4"/>
<dbReference type="InterPro" id="IPR032675">
    <property type="entry name" value="LRR_dom_sf"/>
</dbReference>
<protein>
    <submittedName>
        <fullName evidence="2">RHTO0S06e01904g1_1</fullName>
    </submittedName>
</protein>
<feature type="region of interest" description="Disordered" evidence="1">
    <location>
        <begin position="1"/>
        <end position="49"/>
    </location>
</feature>
<evidence type="ECO:0000313" key="2">
    <source>
        <dbReference type="EMBL" id="CDR41444.1"/>
    </source>
</evidence>
<dbReference type="EMBL" id="LK052941">
    <property type="protein sequence ID" value="CDR41444.1"/>
    <property type="molecule type" value="Genomic_DNA"/>
</dbReference>